<comment type="caution">
    <text evidence="6">The sequence shown here is derived from an EMBL/GenBank/DDBJ whole genome shotgun (WGS) entry which is preliminary data.</text>
</comment>
<sequence length="205" mass="21053">MPYVVDQRNVVARSGFDLCWRTGYWTPAAAGAVKAGELPVGCQCDKDVVGADTCAPAARGAADAPAAVAAAAPAAAAKCDFSVNLSADSTFAFNKATLTGSAKTTLDNAVIAKLGNCAAVDTLIITGHTDRLGAQGYNQKLSEKRADAVKAYLLAKGVKAANVETMGAGKTQPIKGCDDKLGRKKLIECLAPNRRVTVDVKGPAK</sequence>
<name>A0A4Y4CP25_ZOORA</name>
<dbReference type="Pfam" id="PF00691">
    <property type="entry name" value="OmpA"/>
    <property type="match status" value="1"/>
</dbReference>
<comment type="subcellular location">
    <subcellularLocation>
        <location evidence="1">Cell outer membrane</location>
    </subcellularLocation>
</comment>
<evidence type="ECO:0000256" key="2">
    <source>
        <dbReference type="ARBA" id="ARBA00023136"/>
    </source>
</evidence>
<dbReference type="InterPro" id="IPR006665">
    <property type="entry name" value="OmpA-like"/>
</dbReference>
<evidence type="ECO:0000259" key="5">
    <source>
        <dbReference type="PROSITE" id="PS51123"/>
    </source>
</evidence>
<dbReference type="PROSITE" id="PS51123">
    <property type="entry name" value="OMPA_2"/>
    <property type="match status" value="1"/>
</dbReference>
<dbReference type="SUPFAM" id="SSF103088">
    <property type="entry name" value="OmpA-like"/>
    <property type="match status" value="1"/>
</dbReference>
<dbReference type="Gene3D" id="3.30.1330.60">
    <property type="entry name" value="OmpA-like domain"/>
    <property type="match status" value="1"/>
</dbReference>
<dbReference type="EMBL" id="BJNV01000009">
    <property type="protein sequence ID" value="GEC94701.1"/>
    <property type="molecule type" value="Genomic_DNA"/>
</dbReference>
<evidence type="ECO:0000256" key="4">
    <source>
        <dbReference type="PROSITE-ProRule" id="PRU00473"/>
    </source>
</evidence>
<evidence type="ECO:0000256" key="1">
    <source>
        <dbReference type="ARBA" id="ARBA00004442"/>
    </source>
</evidence>
<organism evidence="6 7">
    <name type="scientific">Zoogloea ramigera</name>
    <dbReference type="NCBI Taxonomy" id="350"/>
    <lineage>
        <taxon>Bacteria</taxon>
        <taxon>Pseudomonadati</taxon>
        <taxon>Pseudomonadota</taxon>
        <taxon>Betaproteobacteria</taxon>
        <taxon>Rhodocyclales</taxon>
        <taxon>Zoogloeaceae</taxon>
        <taxon>Zoogloea</taxon>
    </lineage>
</organism>
<keyword evidence="7" id="KW-1185">Reference proteome</keyword>
<dbReference type="CDD" id="cd07185">
    <property type="entry name" value="OmpA_C-like"/>
    <property type="match status" value="1"/>
</dbReference>
<evidence type="ECO:0000256" key="3">
    <source>
        <dbReference type="ARBA" id="ARBA00023237"/>
    </source>
</evidence>
<evidence type="ECO:0000313" key="6">
    <source>
        <dbReference type="EMBL" id="GEC94701.1"/>
    </source>
</evidence>
<dbReference type="PANTHER" id="PTHR30329:SF21">
    <property type="entry name" value="LIPOPROTEIN YIAD-RELATED"/>
    <property type="match status" value="1"/>
</dbReference>
<dbReference type="GO" id="GO:0009279">
    <property type="term" value="C:cell outer membrane"/>
    <property type="evidence" value="ECO:0007669"/>
    <property type="project" value="UniProtKB-SubCell"/>
</dbReference>
<dbReference type="InterPro" id="IPR050330">
    <property type="entry name" value="Bact_OuterMem_StrucFunc"/>
</dbReference>
<dbReference type="PANTHER" id="PTHR30329">
    <property type="entry name" value="STATOR ELEMENT OF FLAGELLAR MOTOR COMPLEX"/>
    <property type="match status" value="1"/>
</dbReference>
<dbReference type="RefSeq" id="WP_307724336.1">
    <property type="nucleotide sequence ID" value="NZ_BJNV01000009.1"/>
</dbReference>
<protein>
    <recommendedName>
        <fullName evidence="5">OmpA-like domain-containing protein</fullName>
    </recommendedName>
</protein>
<reference evidence="6 7" key="1">
    <citation type="submission" date="2019-06" db="EMBL/GenBank/DDBJ databases">
        <title>Whole genome shotgun sequence of Zoogloea ramigera NBRC 15342.</title>
        <authorList>
            <person name="Hosoyama A."/>
            <person name="Uohara A."/>
            <person name="Ohji S."/>
            <person name="Ichikawa N."/>
        </authorList>
    </citation>
    <scope>NUCLEOTIDE SEQUENCE [LARGE SCALE GENOMIC DNA]</scope>
    <source>
        <strain evidence="6 7">NBRC 15342</strain>
    </source>
</reference>
<evidence type="ECO:0000313" key="7">
    <source>
        <dbReference type="Proteomes" id="UP000318422"/>
    </source>
</evidence>
<dbReference type="Proteomes" id="UP000318422">
    <property type="component" value="Unassembled WGS sequence"/>
</dbReference>
<keyword evidence="3" id="KW-0998">Cell outer membrane</keyword>
<feature type="domain" description="OmpA-like" evidence="5">
    <location>
        <begin position="78"/>
        <end position="204"/>
    </location>
</feature>
<gene>
    <name evidence="6" type="ORF">ZRA01_07740</name>
</gene>
<dbReference type="PRINTS" id="PR01021">
    <property type="entry name" value="OMPADOMAIN"/>
</dbReference>
<keyword evidence="2 4" id="KW-0472">Membrane</keyword>
<accession>A0A4Y4CP25</accession>
<dbReference type="InterPro" id="IPR036737">
    <property type="entry name" value="OmpA-like_sf"/>
</dbReference>
<dbReference type="AlphaFoldDB" id="A0A4Y4CP25"/>
<dbReference type="InterPro" id="IPR006664">
    <property type="entry name" value="OMP_bac"/>
</dbReference>
<proteinExistence type="predicted"/>